<reference evidence="4" key="1">
    <citation type="submission" date="2025-08" db="UniProtKB">
        <authorList>
            <consortium name="RefSeq"/>
        </authorList>
    </citation>
    <scope>IDENTIFICATION</scope>
    <source>
        <tissue evidence="4">Leaf</tissue>
    </source>
</reference>
<dbReference type="Proteomes" id="UP000827889">
    <property type="component" value="Chromosome 8"/>
</dbReference>
<keyword evidence="2" id="KW-0812">Transmembrane</keyword>
<evidence type="ECO:0000256" key="1">
    <source>
        <dbReference type="SAM" id="MobiDB-lite"/>
    </source>
</evidence>
<feature type="compositionally biased region" description="Gly residues" evidence="1">
    <location>
        <begin position="76"/>
        <end position="87"/>
    </location>
</feature>
<feature type="region of interest" description="Disordered" evidence="1">
    <location>
        <begin position="46"/>
        <end position="97"/>
    </location>
</feature>
<keyword evidence="3" id="KW-1185">Reference proteome</keyword>
<dbReference type="PANTHER" id="PTHR36789">
    <property type="entry name" value="TRANSMEMBRANE PROTEIN"/>
    <property type="match status" value="1"/>
</dbReference>
<proteinExistence type="predicted"/>
<name>A0A8B8NW09_9MYRT</name>
<accession>A0A8B8NW09</accession>
<dbReference type="AlphaFoldDB" id="A0A8B8NW09"/>
<evidence type="ECO:0000256" key="2">
    <source>
        <dbReference type="SAM" id="Phobius"/>
    </source>
</evidence>
<gene>
    <name evidence="4" type="primary">LOC115738277</name>
</gene>
<evidence type="ECO:0000313" key="3">
    <source>
        <dbReference type="Proteomes" id="UP000827889"/>
    </source>
</evidence>
<dbReference type="PANTHER" id="PTHR36789:SF1">
    <property type="entry name" value="TRANSMEMBRANE PROTEIN"/>
    <property type="match status" value="1"/>
</dbReference>
<feature type="transmembrane region" description="Helical" evidence="2">
    <location>
        <begin position="115"/>
        <end position="133"/>
    </location>
</feature>
<dbReference type="RefSeq" id="XP_030526725.1">
    <property type="nucleotide sequence ID" value="XM_030670865.2"/>
</dbReference>
<keyword evidence="2" id="KW-0472">Membrane</keyword>
<keyword evidence="2" id="KW-1133">Transmembrane helix</keyword>
<dbReference type="GeneID" id="115738277"/>
<sequence>MLGLACASRFHPPILRIPSPSLATAHRNLAFPSSIFKAAIPTRGNPPRFAVSTDDGDGDVRNQGPGSVERREDGSDGGGGAGGGGSDGDGDSKSDRRPLFNLRLRDLLDPDPDNILAVGLTGLLAWASVQVLWQLCFISVAILVAALKYSFIAALLLFILITLL</sequence>
<dbReference type="OrthoDB" id="1922241at2759"/>
<feature type="transmembrane region" description="Helical" evidence="2">
    <location>
        <begin position="139"/>
        <end position="163"/>
    </location>
</feature>
<protein>
    <submittedName>
        <fullName evidence="4">Uncharacterized protein LOC115738277</fullName>
    </submittedName>
</protein>
<dbReference type="KEGG" id="rarg:115738277"/>
<evidence type="ECO:0000313" key="4">
    <source>
        <dbReference type="RefSeq" id="XP_030526725.1"/>
    </source>
</evidence>
<organism evidence="3 4">
    <name type="scientific">Rhodamnia argentea</name>
    <dbReference type="NCBI Taxonomy" id="178133"/>
    <lineage>
        <taxon>Eukaryota</taxon>
        <taxon>Viridiplantae</taxon>
        <taxon>Streptophyta</taxon>
        <taxon>Embryophyta</taxon>
        <taxon>Tracheophyta</taxon>
        <taxon>Spermatophyta</taxon>
        <taxon>Magnoliopsida</taxon>
        <taxon>eudicotyledons</taxon>
        <taxon>Gunneridae</taxon>
        <taxon>Pentapetalae</taxon>
        <taxon>rosids</taxon>
        <taxon>malvids</taxon>
        <taxon>Myrtales</taxon>
        <taxon>Myrtaceae</taxon>
        <taxon>Myrtoideae</taxon>
        <taxon>Myrteae</taxon>
        <taxon>Australasian group</taxon>
        <taxon>Rhodamnia</taxon>
    </lineage>
</organism>